<dbReference type="GO" id="GO:0030313">
    <property type="term" value="C:cell envelope"/>
    <property type="evidence" value="ECO:0007669"/>
    <property type="project" value="UniProtKB-SubCell"/>
</dbReference>
<keyword evidence="7" id="KW-1185">Reference proteome</keyword>
<protein>
    <submittedName>
        <fullName evidence="6">Transcriptional regulator</fullName>
    </submittedName>
</protein>
<proteinExistence type="inferred from homology"/>
<comment type="caution">
    <text evidence="6">The sequence shown here is derived from an EMBL/GenBank/DDBJ whole genome shotgun (WGS) entry which is preliminary data.</text>
</comment>
<dbReference type="InterPro" id="IPR028082">
    <property type="entry name" value="Peripla_BP_I"/>
</dbReference>
<organism evidence="6 7">
    <name type="scientific">Sphaerochaeta halotolerans</name>
    <dbReference type="NCBI Taxonomy" id="2293840"/>
    <lineage>
        <taxon>Bacteria</taxon>
        <taxon>Pseudomonadati</taxon>
        <taxon>Spirochaetota</taxon>
        <taxon>Spirochaetia</taxon>
        <taxon>Spirochaetales</taxon>
        <taxon>Sphaerochaetaceae</taxon>
        <taxon>Sphaerochaeta</taxon>
    </lineage>
</organism>
<comment type="similarity">
    <text evidence="2">Belongs to the bacterial solute-binding protein 2 family.</text>
</comment>
<evidence type="ECO:0000256" key="3">
    <source>
        <dbReference type="ARBA" id="ARBA00022729"/>
    </source>
</evidence>
<name>A0A372MGJ8_9SPIR</name>
<dbReference type="InterPro" id="IPR025997">
    <property type="entry name" value="SBP_2_dom"/>
</dbReference>
<evidence type="ECO:0000259" key="5">
    <source>
        <dbReference type="Pfam" id="PF13407"/>
    </source>
</evidence>
<reference evidence="6 7" key="2">
    <citation type="submission" date="2018-09" db="EMBL/GenBank/DDBJ databases">
        <title>Genome of Sphaerochaeta halotolerans strain 4-11.</title>
        <authorList>
            <person name="Nazina T.N."/>
            <person name="Sokolova D.S."/>
        </authorList>
    </citation>
    <scope>NUCLEOTIDE SEQUENCE [LARGE SCALE GENOMIC DNA]</scope>
    <source>
        <strain evidence="6 7">4-11</strain>
    </source>
</reference>
<dbReference type="Proteomes" id="UP000264002">
    <property type="component" value="Unassembled WGS sequence"/>
</dbReference>
<feature type="domain" description="Periplasmic binding protein" evidence="5">
    <location>
        <begin position="35"/>
        <end position="290"/>
    </location>
</feature>
<feature type="chain" id="PRO_5016819173" evidence="4">
    <location>
        <begin position="23"/>
        <end position="315"/>
    </location>
</feature>
<dbReference type="PANTHER" id="PTHR46847:SF2">
    <property type="entry name" value="ABC TRANSPORTER SUGAR-BINDING PROTEIN"/>
    <property type="match status" value="1"/>
</dbReference>
<evidence type="ECO:0000256" key="4">
    <source>
        <dbReference type="SAM" id="SignalP"/>
    </source>
</evidence>
<keyword evidence="3 4" id="KW-0732">Signal</keyword>
<dbReference type="AlphaFoldDB" id="A0A372MGJ8"/>
<dbReference type="Pfam" id="PF13407">
    <property type="entry name" value="Peripla_BP_4"/>
    <property type="match status" value="1"/>
</dbReference>
<dbReference type="Gene3D" id="3.40.50.2300">
    <property type="match status" value="2"/>
</dbReference>
<dbReference type="GO" id="GO:0030246">
    <property type="term" value="F:carbohydrate binding"/>
    <property type="evidence" value="ECO:0007669"/>
    <property type="project" value="UniProtKB-ARBA"/>
</dbReference>
<sequence length="315" mass="33288">MRKLLAVLLVATLLTTGLIAQGAAEKSGEVTLDKVGVTMQTLANPFFVEMVKGVEQAAKEINPDCDVISLSGDNDLGKQTTQIDDLISAGVDLIVLNAVNHEGIGPAVKRAKEAGIVVVAADVGAVGADFVIQSDNWQAGRQAGQYIADRLNGEGNVVILTGDPVTAVFGRVGGAKEVFAKYPGIKILSEDQNGKGQRDVSLDLMSNILTAYDDIDAVFAINDPSAIGAVLAIKQAGRESEMFVVGVDGSADAIAEMKKPNSIFAATPAQTPRKMAMEATRLGFEIMKGNPPPEKEILYPVMLITKDNMDSYTPW</sequence>
<evidence type="ECO:0000256" key="1">
    <source>
        <dbReference type="ARBA" id="ARBA00004196"/>
    </source>
</evidence>
<dbReference type="SUPFAM" id="SSF53822">
    <property type="entry name" value="Periplasmic binding protein-like I"/>
    <property type="match status" value="1"/>
</dbReference>
<evidence type="ECO:0000256" key="2">
    <source>
        <dbReference type="ARBA" id="ARBA00007639"/>
    </source>
</evidence>
<gene>
    <name evidence="6" type="ORF">DYP60_09895</name>
</gene>
<evidence type="ECO:0000313" key="6">
    <source>
        <dbReference type="EMBL" id="RFU94518.1"/>
    </source>
</evidence>
<reference evidence="7" key="1">
    <citation type="submission" date="2018-08" db="EMBL/GenBank/DDBJ databases">
        <authorList>
            <person name="Grouzdev D.S."/>
            <person name="Krutkina M.S."/>
        </authorList>
    </citation>
    <scope>NUCLEOTIDE SEQUENCE [LARGE SCALE GENOMIC DNA]</scope>
    <source>
        <strain evidence="7">4-11</strain>
    </source>
</reference>
<accession>A0A372MGJ8</accession>
<dbReference type="EMBL" id="QUWK01000009">
    <property type="protein sequence ID" value="RFU94518.1"/>
    <property type="molecule type" value="Genomic_DNA"/>
</dbReference>
<evidence type="ECO:0000313" key="7">
    <source>
        <dbReference type="Proteomes" id="UP000264002"/>
    </source>
</evidence>
<dbReference type="PANTHER" id="PTHR46847">
    <property type="entry name" value="D-ALLOSE-BINDING PERIPLASMIC PROTEIN-RELATED"/>
    <property type="match status" value="1"/>
</dbReference>
<feature type="signal peptide" evidence="4">
    <location>
        <begin position="1"/>
        <end position="22"/>
    </location>
</feature>
<comment type="subcellular location">
    <subcellularLocation>
        <location evidence="1">Cell envelope</location>
    </subcellularLocation>
</comment>
<dbReference type="CDD" id="cd06321">
    <property type="entry name" value="PBP1_ABC_sugar_binding-like"/>
    <property type="match status" value="1"/>
</dbReference>